<keyword evidence="6" id="KW-1185">Reference proteome</keyword>
<evidence type="ECO:0000313" key="6">
    <source>
        <dbReference type="Proteomes" id="UP000564496"/>
    </source>
</evidence>
<dbReference type="EMBL" id="JACBZR010000001">
    <property type="protein sequence ID" value="NYI75549.1"/>
    <property type="molecule type" value="Genomic_DNA"/>
</dbReference>
<dbReference type="InterPro" id="IPR045851">
    <property type="entry name" value="AMP-bd_C_sf"/>
</dbReference>
<dbReference type="PANTHER" id="PTHR43201">
    <property type="entry name" value="ACYL-COA SYNTHETASE"/>
    <property type="match status" value="1"/>
</dbReference>
<dbReference type="SUPFAM" id="SSF56801">
    <property type="entry name" value="Acetyl-CoA synthetase-like"/>
    <property type="match status" value="1"/>
</dbReference>
<evidence type="ECO:0000259" key="3">
    <source>
        <dbReference type="Pfam" id="PF00501"/>
    </source>
</evidence>
<dbReference type="Proteomes" id="UP000564496">
    <property type="component" value="Unassembled WGS sequence"/>
</dbReference>
<organism evidence="5 6">
    <name type="scientific">Nocardioides panzhihuensis</name>
    <dbReference type="NCBI Taxonomy" id="860243"/>
    <lineage>
        <taxon>Bacteria</taxon>
        <taxon>Bacillati</taxon>
        <taxon>Actinomycetota</taxon>
        <taxon>Actinomycetes</taxon>
        <taxon>Propionibacteriales</taxon>
        <taxon>Nocardioidaceae</taxon>
        <taxon>Nocardioides</taxon>
    </lineage>
</organism>
<dbReference type="Gene3D" id="3.40.50.12780">
    <property type="entry name" value="N-terminal domain of ligase-like"/>
    <property type="match status" value="1"/>
</dbReference>
<dbReference type="Gene3D" id="3.30.300.30">
    <property type="match status" value="1"/>
</dbReference>
<gene>
    <name evidence="5" type="ORF">BJ988_000197</name>
</gene>
<comment type="similarity">
    <text evidence="1">Belongs to the ATP-dependent AMP-binding enzyme family.</text>
</comment>
<evidence type="ECO:0000256" key="2">
    <source>
        <dbReference type="ARBA" id="ARBA00022598"/>
    </source>
</evidence>
<name>A0A7Z0DHL4_9ACTN</name>
<dbReference type="Pfam" id="PF13193">
    <property type="entry name" value="AMP-binding_C"/>
    <property type="match status" value="1"/>
</dbReference>
<protein>
    <submittedName>
        <fullName evidence="5">Acyl-CoA synthetase (AMP-forming)/AMP-acid ligase II</fullName>
    </submittedName>
</protein>
<sequence length="517" mass="54176">MNAVPATLGEALRASAKTFADCRFTVISDVRPWEGTLGELLAEAQALAVGLHARGVGPGDVIALQLPNWREGAVLQAAAALVGAASLPIVSTYGAREVGFILRDSGAKVLALPESWRARSADDLLGDPALGATPALENVVVVGDRAPRGASTWAEVLGDPVDYRSPDVDPDQLATMVYTSGTTADPKGVQHTHRSIMVELHAPNVLAGAGPGTSHLAVFPSGHVAGLIGLLRALLHGTPTVTMDVWNGERAIELADQYAVTATSGAPVHLAAFLDARDRGDADLSHLTEFLVGGASVPASLVERADAAGVVAYRAYGSTEHPTISSGGVGTPLQKRAFTDGLVVEGNEVRILDGDGLDVPPGVDGEIVTRGAEVFRGYRDSTLDAAAFTADGWYRTGDIGRLDADGYLTVTDRLKDIILRGGENISSKEVEDTLARHPRVGEVAAVGSPDDRFGERVAVFVVLREGTTLDLDEIDAHFREAGVARHKTPEVVKVVTDLPRTASGKVQKFALRSELTA</sequence>
<proteinExistence type="inferred from homology"/>
<reference evidence="5 6" key="1">
    <citation type="submission" date="2020-07" db="EMBL/GenBank/DDBJ databases">
        <title>Sequencing the genomes of 1000 actinobacteria strains.</title>
        <authorList>
            <person name="Klenk H.-P."/>
        </authorList>
    </citation>
    <scope>NUCLEOTIDE SEQUENCE [LARGE SCALE GENOMIC DNA]</scope>
    <source>
        <strain evidence="5 6">DSM 26487</strain>
    </source>
</reference>
<dbReference type="PANTHER" id="PTHR43201:SF5">
    <property type="entry name" value="MEDIUM-CHAIN ACYL-COA LIGASE ACSF2, MITOCHONDRIAL"/>
    <property type="match status" value="1"/>
</dbReference>
<dbReference type="GO" id="GO:0006631">
    <property type="term" value="P:fatty acid metabolic process"/>
    <property type="evidence" value="ECO:0007669"/>
    <property type="project" value="TreeGrafter"/>
</dbReference>
<dbReference type="RefSeq" id="WP_218860492.1">
    <property type="nucleotide sequence ID" value="NZ_JACBZR010000001.1"/>
</dbReference>
<dbReference type="GO" id="GO:0031956">
    <property type="term" value="F:medium-chain fatty acid-CoA ligase activity"/>
    <property type="evidence" value="ECO:0007669"/>
    <property type="project" value="TreeGrafter"/>
</dbReference>
<dbReference type="Pfam" id="PF00501">
    <property type="entry name" value="AMP-binding"/>
    <property type="match status" value="1"/>
</dbReference>
<dbReference type="InterPro" id="IPR000873">
    <property type="entry name" value="AMP-dep_synth/lig_dom"/>
</dbReference>
<evidence type="ECO:0000259" key="4">
    <source>
        <dbReference type="Pfam" id="PF13193"/>
    </source>
</evidence>
<dbReference type="InterPro" id="IPR025110">
    <property type="entry name" value="AMP-bd_C"/>
</dbReference>
<keyword evidence="2 5" id="KW-0436">Ligase</keyword>
<feature type="domain" description="AMP-binding enzyme C-terminal" evidence="4">
    <location>
        <begin position="429"/>
        <end position="505"/>
    </location>
</feature>
<accession>A0A7Z0DHL4</accession>
<dbReference type="AlphaFoldDB" id="A0A7Z0DHL4"/>
<evidence type="ECO:0000313" key="5">
    <source>
        <dbReference type="EMBL" id="NYI75549.1"/>
    </source>
</evidence>
<feature type="domain" description="AMP-dependent synthetase/ligase" evidence="3">
    <location>
        <begin position="36"/>
        <end position="378"/>
    </location>
</feature>
<comment type="caution">
    <text evidence="5">The sequence shown here is derived from an EMBL/GenBank/DDBJ whole genome shotgun (WGS) entry which is preliminary data.</text>
</comment>
<evidence type="ECO:0000256" key="1">
    <source>
        <dbReference type="ARBA" id="ARBA00006432"/>
    </source>
</evidence>
<dbReference type="InterPro" id="IPR042099">
    <property type="entry name" value="ANL_N_sf"/>
</dbReference>